<feature type="region of interest" description="Disordered" evidence="1">
    <location>
        <begin position="1"/>
        <end position="60"/>
    </location>
</feature>
<sequence length="111" mass="11835">MTWAFDGRKGRSARSAGTAWEDPHPSVRRAGRARGRRPEGPAPREDLPAVSPVRHGAWSGTARGSARCVARHGAYSLPAGAAVEVVRALPAARETGRAARPHRPARASLTW</sequence>
<reference evidence="2" key="1">
    <citation type="journal article" date="2014" name="Int. J. Syst. Evol. Microbiol.">
        <title>Complete genome sequence of Corynebacterium casei LMG S-19264T (=DSM 44701T), isolated from a smear-ripened cheese.</title>
        <authorList>
            <consortium name="US DOE Joint Genome Institute (JGI-PGF)"/>
            <person name="Walter F."/>
            <person name="Albersmeier A."/>
            <person name="Kalinowski J."/>
            <person name="Ruckert C."/>
        </authorList>
    </citation>
    <scope>NUCLEOTIDE SEQUENCE</scope>
    <source>
        <strain evidence="2">JCM 5016</strain>
    </source>
</reference>
<organism evidence="2 3">
    <name type="scientific">Streptomyces echinoruber</name>
    <dbReference type="NCBI Taxonomy" id="68898"/>
    <lineage>
        <taxon>Bacteria</taxon>
        <taxon>Bacillati</taxon>
        <taxon>Actinomycetota</taxon>
        <taxon>Actinomycetes</taxon>
        <taxon>Kitasatosporales</taxon>
        <taxon>Streptomycetaceae</taxon>
        <taxon>Streptomyces</taxon>
    </lineage>
</organism>
<accession>A0A918VJJ8</accession>
<dbReference type="Proteomes" id="UP000623010">
    <property type="component" value="Unassembled WGS sequence"/>
</dbReference>
<evidence type="ECO:0000313" key="2">
    <source>
        <dbReference type="EMBL" id="GHA06737.1"/>
    </source>
</evidence>
<evidence type="ECO:0000313" key="3">
    <source>
        <dbReference type="Proteomes" id="UP000623010"/>
    </source>
</evidence>
<comment type="caution">
    <text evidence="2">The sequence shown here is derived from an EMBL/GenBank/DDBJ whole genome shotgun (WGS) entry which is preliminary data.</text>
</comment>
<dbReference type="AlphaFoldDB" id="A0A918VJJ8"/>
<name>A0A918VJJ8_9ACTN</name>
<gene>
    <name evidence="2" type="ORF">GCM10010389_52620</name>
</gene>
<feature type="compositionally biased region" description="Basic residues" evidence="1">
    <location>
        <begin position="26"/>
        <end position="35"/>
    </location>
</feature>
<evidence type="ECO:0000256" key="1">
    <source>
        <dbReference type="SAM" id="MobiDB-lite"/>
    </source>
</evidence>
<reference evidence="2" key="2">
    <citation type="submission" date="2020-09" db="EMBL/GenBank/DDBJ databases">
        <authorList>
            <person name="Sun Q."/>
            <person name="Ohkuma M."/>
        </authorList>
    </citation>
    <scope>NUCLEOTIDE SEQUENCE</scope>
    <source>
        <strain evidence="2">JCM 5016</strain>
    </source>
</reference>
<keyword evidence="3" id="KW-1185">Reference proteome</keyword>
<protein>
    <submittedName>
        <fullName evidence="2">Uncharacterized protein</fullName>
    </submittedName>
</protein>
<feature type="compositionally biased region" description="Basic and acidic residues" evidence="1">
    <location>
        <begin position="36"/>
        <end position="47"/>
    </location>
</feature>
<dbReference type="EMBL" id="BMWH01000026">
    <property type="protein sequence ID" value="GHA06737.1"/>
    <property type="molecule type" value="Genomic_DNA"/>
</dbReference>
<proteinExistence type="predicted"/>